<name>A0A2K3MAY9_TRIPR</name>
<feature type="transmembrane region" description="Helical" evidence="1">
    <location>
        <begin position="82"/>
        <end position="101"/>
    </location>
</feature>
<feature type="domain" description="Rubredoxin-like" evidence="2">
    <location>
        <begin position="12"/>
        <end position="52"/>
    </location>
</feature>
<dbReference type="Pfam" id="PF21349">
    <property type="entry name" value="RUBY_RBDX"/>
    <property type="match status" value="1"/>
</dbReference>
<comment type="caution">
    <text evidence="3">The sequence shown here is derived from an EMBL/GenBank/DDBJ whole genome shotgun (WGS) entry which is preliminary data.</text>
</comment>
<feature type="non-terminal residue" evidence="3">
    <location>
        <position position="1"/>
    </location>
</feature>
<evidence type="ECO:0000256" key="1">
    <source>
        <dbReference type="SAM" id="Phobius"/>
    </source>
</evidence>
<reference evidence="3 4" key="2">
    <citation type="journal article" date="2017" name="Front. Plant Sci.">
        <title>Gene Classification and Mining of Molecular Markers Useful in Red Clover (Trifolium pratense) Breeding.</title>
        <authorList>
            <person name="Istvanek J."/>
            <person name="Dluhosova J."/>
            <person name="Dluhos P."/>
            <person name="Patkova L."/>
            <person name="Nedelnik J."/>
            <person name="Repkova J."/>
        </authorList>
    </citation>
    <scope>NUCLEOTIDE SEQUENCE [LARGE SCALE GENOMIC DNA]</scope>
    <source>
        <strain evidence="4">cv. Tatra</strain>
        <tissue evidence="3">Young leaves</tissue>
    </source>
</reference>
<dbReference type="PROSITE" id="PS50903">
    <property type="entry name" value="RUBREDOXIN_LIKE"/>
    <property type="match status" value="1"/>
</dbReference>
<dbReference type="SMR" id="A0A2K3MAY9"/>
<reference evidence="3 4" key="1">
    <citation type="journal article" date="2014" name="Am. J. Bot.">
        <title>Genome assembly and annotation for red clover (Trifolium pratense; Fabaceae).</title>
        <authorList>
            <person name="Istvanek J."/>
            <person name="Jaros M."/>
            <person name="Krenek A."/>
            <person name="Repkova J."/>
        </authorList>
    </citation>
    <scope>NUCLEOTIDE SEQUENCE [LARGE SCALE GENOMIC DNA]</scope>
    <source>
        <strain evidence="4">cv. Tatra</strain>
        <tissue evidence="3">Young leaves</tissue>
    </source>
</reference>
<proteinExistence type="predicted"/>
<evidence type="ECO:0000259" key="2">
    <source>
        <dbReference type="PROSITE" id="PS50903"/>
    </source>
</evidence>
<dbReference type="AlphaFoldDB" id="A0A2K3MAY9"/>
<keyword evidence="1" id="KW-1133">Transmembrane helix</keyword>
<dbReference type="EMBL" id="ASHM01055198">
    <property type="protein sequence ID" value="PNX87947.1"/>
    <property type="molecule type" value="Genomic_DNA"/>
</dbReference>
<dbReference type="InterPro" id="IPR048574">
    <property type="entry name" value="RUBY_RBDX"/>
</dbReference>
<organism evidence="3 4">
    <name type="scientific">Trifolium pratense</name>
    <name type="common">Red clover</name>
    <dbReference type="NCBI Taxonomy" id="57577"/>
    <lineage>
        <taxon>Eukaryota</taxon>
        <taxon>Viridiplantae</taxon>
        <taxon>Streptophyta</taxon>
        <taxon>Embryophyta</taxon>
        <taxon>Tracheophyta</taxon>
        <taxon>Spermatophyta</taxon>
        <taxon>Magnoliopsida</taxon>
        <taxon>eudicotyledons</taxon>
        <taxon>Gunneridae</taxon>
        <taxon>Pentapetalae</taxon>
        <taxon>rosids</taxon>
        <taxon>fabids</taxon>
        <taxon>Fabales</taxon>
        <taxon>Fabaceae</taxon>
        <taxon>Papilionoideae</taxon>
        <taxon>50 kb inversion clade</taxon>
        <taxon>NPAAA clade</taxon>
        <taxon>Hologalegina</taxon>
        <taxon>IRL clade</taxon>
        <taxon>Trifolieae</taxon>
        <taxon>Trifolium</taxon>
    </lineage>
</organism>
<keyword evidence="1" id="KW-0472">Membrane</keyword>
<sequence length="105" mass="11801">GPPKYTMRVASKQAYICRDCGYIYNDKTPFDKLPDKYFCPVCGAPKRRFKPYATDVNKKANETDVRKARKAELQRDEAVGKALPIAVAVGVVALAGLYFYLNNTF</sequence>
<keyword evidence="1" id="KW-0812">Transmembrane</keyword>
<dbReference type="Gene3D" id="2.20.28.10">
    <property type="match status" value="1"/>
</dbReference>
<dbReference type="SUPFAM" id="SSF57802">
    <property type="entry name" value="Rubredoxin-like"/>
    <property type="match status" value="1"/>
</dbReference>
<dbReference type="PANTHER" id="PTHR48136">
    <property type="entry name" value="RUBREDOXIN-LIKE SUPERFAMILY PROTEIN"/>
    <property type="match status" value="1"/>
</dbReference>
<accession>A0A2K3MAY9</accession>
<dbReference type="InterPro" id="IPR024934">
    <property type="entry name" value="Rubredoxin-like_dom"/>
</dbReference>
<dbReference type="GO" id="GO:0005506">
    <property type="term" value="F:iron ion binding"/>
    <property type="evidence" value="ECO:0007669"/>
    <property type="project" value="InterPro"/>
</dbReference>
<dbReference type="STRING" id="57577.A0A2K3MAY9"/>
<evidence type="ECO:0000313" key="3">
    <source>
        <dbReference type="EMBL" id="PNX87947.1"/>
    </source>
</evidence>
<gene>
    <name evidence="3" type="primary">rubredoxin</name>
    <name evidence="3" type="ORF">L195_g044047</name>
</gene>
<protein>
    <submittedName>
        <fullName evidence="3">Rubredoxin</fullName>
    </submittedName>
</protein>
<dbReference type="PANTHER" id="PTHR48136:SF1">
    <property type="entry name" value="RUBREDOXIN-LIKE SUPERFAMILY PROTEIN"/>
    <property type="match status" value="1"/>
</dbReference>
<evidence type="ECO:0000313" key="4">
    <source>
        <dbReference type="Proteomes" id="UP000236291"/>
    </source>
</evidence>
<dbReference type="Proteomes" id="UP000236291">
    <property type="component" value="Unassembled WGS sequence"/>
</dbReference>